<evidence type="ECO:0000313" key="2">
    <source>
        <dbReference type="Proteomes" id="UP000007319"/>
    </source>
</evidence>
<protein>
    <submittedName>
        <fullName evidence="1">Uncharacterized protein</fullName>
    </submittedName>
</protein>
<dbReference type="Proteomes" id="UP000007319">
    <property type="component" value="Chromosome"/>
</dbReference>
<evidence type="ECO:0000313" key="1">
    <source>
        <dbReference type="EMBL" id="CCC98859.1"/>
    </source>
</evidence>
<dbReference type="KEGG" id="abs:AZOBR_160019"/>
<accession>A0A9P1NML7</accession>
<name>A0A9P1NML7_9PROT</name>
<organism evidence="1 2">
    <name type="scientific">Azospirillum baldaniorum</name>
    <dbReference type="NCBI Taxonomy" id="1064539"/>
    <lineage>
        <taxon>Bacteria</taxon>
        <taxon>Pseudomonadati</taxon>
        <taxon>Pseudomonadota</taxon>
        <taxon>Alphaproteobacteria</taxon>
        <taxon>Rhodospirillales</taxon>
        <taxon>Azospirillaceae</taxon>
        <taxon>Azospirillum</taxon>
    </lineage>
</organism>
<gene>
    <name evidence="1" type="ORF">AZOBR_160019</name>
</gene>
<dbReference type="AlphaFoldDB" id="A0A9P1NML7"/>
<sequence length="74" mass="8080">MHQLALAAKAINEVQRDSATENPAASADAQEAIRHGTLYGVSVRLHSSRGLAAWTFGMDNPAWGWCRVQKPLSY</sequence>
<proteinExistence type="predicted"/>
<keyword evidence="2" id="KW-1185">Reference proteome</keyword>
<dbReference type="EMBL" id="HE577327">
    <property type="protein sequence ID" value="CCC98859.1"/>
    <property type="molecule type" value="Genomic_DNA"/>
</dbReference>
<reference evidence="1 2" key="1">
    <citation type="journal article" date="2011" name="PLoS Genet.">
        <title>Azospirillum genomes reveal transition of bacteria from aquatic to terrestrial environments.</title>
        <authorList>
            <person name="Wisniewski-Dye F."/>
            <person name="Borziak K."/>
            <person name="Khalsa-Moyers G."/>
            <person name="Alexandre G."/>
            <person name="Sukharnikov L.O."/>
            <person name="Wuichet K."/>
            <person name="Hurst G.B."/>
            <person name="McDonald W.H."/>
            <person name="Robertson J.S."/>
            <person name="Barbe V."/>
            <person name="Calteau A."/>
            <person name="Rouy Z."/>
            <person name="Mangenot S."/>
            <person name="Prigent-Combaret C."/>
            <person name="Normand P."/>
            <person name="Boyer M."/>
            <person name="Siguier P."/>
            <person name="Dessaux Y."/>
            <person name="Elmerich C."/>
            <person name="Condemine G."/>
            <person name="Krishnen G."/>
            <person name="Kennedy I."/>
            <person name="Paterson A.H."/>
            <person name="Gonzalez V."/>
            <person name="Mavingui P."/>
            <person name="Zhulin I.B."/>
        </authorList>
    </citation>
    <scope>NUCLEOTIDE SEQUENCE [LARGE SCALE GENOMIC DNA]</scope>
    <source>
        <strain evidence="1 2">Sp245</strain>
    </source>
</reference>